<dbReference type="InterPro" id="IPR025241">
    <property type="entry name" value="DUF4190"/>
</dbReference>
<feature type="domain" description="DUF4190" evidence="2">
    <location>
        <begin position="71"/>
        <end position="127"/>
    </location>
</feature>
<feature type="transmembrane region" description="Helical" evidence="1">
    <location>
        <begin position="71"/>
        <end position="100"/>
    </location>
</feature>
<evidence type="ECO:0000313" key="4">
    <source>
        <dbReference type="Proteomes" id="UP001205337"/>
    </source>
</evidence>
<organism evidence="3 4">
    <name type="scientific">Protaetiibacter mangrovi</name>
    <dbReference type="NCBI Taxonomy" id="2970926"/>
    <lineage>
        <taxon>Bacteria</taxon>
        <taxon>Bacillati</taxon>
        <taxon>Actinomycetota</taxon>
        <taxon>Actinomycetes</taxon>
        <taxon>Micrococcales</taxon>
        <taxon>Microbacteriaceae</taxon>
        <taxon>Protaetiibacter</taxon>
    </lineage>
</organism>
<dbReference type="Pfam" id="PF13828">
    <property type="entry name" value="DUF4190"/>
    <property type="match status" value="1"/>
</dbReference>
<dbReference type="EMBL" id="JANTHX010000004">
    <property type="protein sequence ID" value="MCS0498690.1"/>
    <property type="molecule type" value="Genomic_DNA"/>
</dbReference>
<proteinExistence type="predicted"/>
<feature type="transmembrane region" description="Helical" evidence="1">
    <location>
        <begin position="112"/>
        <end position="143"/>
    </location>
</feature>
<keyword evidence="1" id="KW-0472">Membrane</keyword>
<evidence type="ECO:0000259" key="2">
    <source>
        <dbReference type="Pfam" id="PF13828"/>
    </source>
</evidence>
<protein>
    <submittedName>
        <fullName evidence="3">DUF4190 domain-containing protein</fullName>
    </submittedName>
</protein>
<gene>
    <name evidence="3" type="ORF">NUH29_03885</name>
</gene>
<sequence length="149" mass="14850">MSEPTAPAPFEPAPNPYAAPANPYAAPANPYAVGAVPSSYQPVPTGPAPGLAPYSTSGAAYAYAPRTNGVAIASLVCSLAGLLVGALACIAGVILGHIALSQIRARGEGGRGMALGGLITGYVLGGLQLIFIALYIGFIVLAVSQSSYY</sequence>
<keyword evidence="1" id="KW-0812">Transmembrane</keyword>
<accession>A0ABT1ZDA5</accession>
<comment type="caution">
    <text evidence="3">The sequence shown here is derived from an EMBL/GenBank/DDBJ whole genome shotgun (WGS) entry which is preliminary data.</text>
</comment>
<evidence type="ECO:0000313" key="3">
    <source>
        <dbReference type="EMBL" id="MCS0498690.1"/>
    </source>
</evidence>
<reference evidence="3 4" key="1">
    <citation type="submission" date="2022-08" db="EMBL/GenBank/DDBJ databases">
        <authorList>
            <person name="Li F."/>
        </authorList>
    </citation>
    <scope>NUCLEOTIDE SEQUENCE [LARGE SCALE GENOMIC DNA]</scope>
    <source>
        <strain evidence="3 4">10F1B-8-1</strain>
    </source>
</reference>
<name>A0ABT1ZDA5_9MICO</name>
<dbReference type="Proteomes" id="UP001205337">
    <property type="component" value="Unassembled WGS sequence"/>
</dbReference>
<keyword evidence="4" id="KW-1185">Reference proteome</keyword>
<keyword evidence="1" id="KW-1133">Transmembrane helix</keyword>
<dbReference type="RefSeq" id="WP_258797689.1">
    <property type="nucleotide sequence ID" value="NZ_JANTHX010000004.1"/>
</dbReference>
<evidence type="ECO:0000256" key="1">
    <source>
        <dbReference type="SAM" id="Phobius"/>
    </source>
</evidence>